<evidence type="ECO:0000256" key="1">
    <source>
        <dbReference type="ARBA" id="ARBA00023015"/>
    </source>
</evidence>
<reference evidence="6 7" key="1">
    <citation type="submission" date="2020-03" db="EMBL/GenBank/DDBJ databases">
        <title>The role of nitrogen metabolism on polyethylene biodegradation.</title>
        <authorList>
            <person name="Peixoto J."/>
            <person name="Vizzotto C.S."/>
            <person name="Ramos A."/>
            <person name="Alves G."/>
            <person name="Steindorff A."/>
            <person name="Kruger R."/>
        </authorList>
    </citation>
    <scope>NUCLEOTIDE SEQUENCE [LARGE SCALE GENOMIC DNA]</scope>
    <source>
        <strain evidence="6 7">PE63</strain>
    </source>
</reference>
<evidence type="ECO:0000256" key="2">
    <source>
        <dbReference type="ARBA" id="ARBA00023125"/>
    </source>
</evidence>
<protein>
    <recommendedName>
        <fullName evidence="8">DNA-binding transcriptional regulator</fullName>
    </recommendedName>
</protein>
<evidence type="ECO:0008006" key="8">
    <source>
        <dbReference type="Google" id="ProtNLM"/>
    </source>
</evidence>
<dbReference type="Pfam" id="PF01614">
    <property type="entry name" value="IclR_C"/>
    <property type="match status" value="1"/>
</dbReference>
<dbReference type="Gene3D" id="1.10.10.10">
    <property type="entry name" value="Winged helix-like DNA-binding domain superfamily/Winged helix DNA-binding domain"/>
    <property type="match status" value="1"/>
</dbReference>
<dbReference type="NCBIfam" id="NF007341">
    <property type="entry name" value="PRK09834.1-3"/>
    <property type="match status" value="1"/>
</dbReference>
<evidence type="ECO:0000259" key="4">
    <source>
        <dbReference type="PROSITE" id="PS51077"/>
    </source>
</evidence>
<dbReference type="Proteomes" id="UP001647436">
    <property type="component" value="Unassembled WGS sequence"/>
</dbReference>
<dbReference type="EMBL" id="JAANES010000001">
    <property type="protein sequence ID" value="MBS3017682.1"/>
    <property type="molecule type" value="Genomic_DNA"/>
</dbReference>
<evidence type="ECO:0000256" key="3">
    <source>
        <dbReference type="ARBA" id="ARBA00023163"/>
    </source>
</evidence>
<dbReference type="InterPro" id="IPR029016">
    <property type="entry name" value="GAF-like_dom_sf"/>
</dbReference>
<evidence type="ECO:0000313" key="7">
    <source>
        <dbReference type="Proteomes" id="UP001647436"/>
    </source>
</evidence>
<sequence length="308" mass="34254">MAGPRMAEHRMENIHCAQQRSASQLRPMACGVHAWAHLKILTFEHSPMNDYKDVRSLSRGLALLQAMNRAPGGIASTTALAQACNIHRTTVKRLMETLRAEGFVRRGEKDGQYYLTFAVRSLSEGLVDDAWVEQVALPLMRAAVPELLWPCDLGTVEGGFMVVRESTHRFSRLSQHRGMIGEKLPLFFTAMGRAYLASCSTDEKEGLLSLLAQRDDATGAMARDRASVERLIEETRQRGYGISDGDWHQQAPFGAVAVPLKCGRRLIGGLNLVFPKSAVAREELLARYLPRLKKLAVRMGKDVAPWLD</sequence>
<dbReference type="InterPro" id="IPR036390">
    <property type="entry name" value="WH_DNA-bd_sf"/>
</dbReference>
<name>A0ABS5LMI0_9BURK</name>
<dbReference type="InterPro" id="IPR014757">
    <property type="entry name" value="Tscrpt_reg_IclR_C"/>
</dbReference>
<evidence type="ECO:0000313" key="6">
    <source>
        <dbReference type="EMBL" id="MBS3017682.1"/>
    </source>
</evidence>
<keyword evidence="2" id="KW-0238">DNA-binding</keyword>
<dbReference type="Gene3D" id="3.30.450.40">
    <property type="match status" value="1"/>
</dbReference>
<keyword evidence="3" id="KW-0804">Transcription</keyword>
<gene>
    <name evidence="6" type="ORF">DJFAAGMI_00405</name>
</gene>
<dbReference type="InterPro" id="IPR050707">
    <property type="entry name" value="HTH_MetabolicPath_Reg"/>
</dbReference>
<organism evidence="6 7">
    <name type="scientific">Comamonas brasiliensis</name>
    <dbReference type="NCBI Taxonomy" id="1812482"/>
    <lineage>
        <taxon>Bacteria</taxon>
        <taxon>Pseudomonadati</taxon>
        <taxon>Pseudomonadota</taxon>
        <taxon>Betaproteobacteria</taxon>
        <taxon>Burkholderiales</taxon>
        <taxon>Comamonadaceae</taxon>
        <taxon>Comamonas</taxon>
    </lineage>
</organism>
<keyword evidence="7" id="KW-1185">Reference proteome</keyword>
<dbReference type="SUPFAM" id="SSF55781">
    <property type="entry name" value="GAF domain-like"/>
    <property type="match status" value="1"/>
</dbReference>
<accession>A0ABS5LMI0</accession>
<dbReference type="PROSITE" id="PS51078">
    <property type="entry name" value="ICLR_ED"/>
    <property type="match status" value="1"/>
</dbReference>
<dbReference type="InterPro" id="IPR005471">
    <property type="entry name" value="Tscrpt_reg_IclR_N"/>
</dbReference>
<proteinExistence type="predicted"/>
<evidence type="ECO:0000259" key="5">
    <source>
        <dbReference type="PROSITE" id="PS51078"/>
    </source>
</evidence>
<feature type="domain" description="IclR-ED" evidence="5">
    <location>
        <begin position="118"/>
        <end position="305"/>
    </location>
</feature>
<dbReference type="Pfam" id="PF09339">
    <property type="entry name" value="HTH_IclR"/>
    <property type="match status" value="1"/>
</dbReference>
<dbReference type="PANTHER" id="PTHR30136">
    <property type="entry name" value="HELIX-TURN-HELIX TRANSCRIPTIONAL REGULATOR, ICLR FAMILY"/>
    <property type="match status" value="1"/>
</dbReference>
<dbReference type="SMART" id="SM00346">
    <property type="entry name" value="HTH_ICLR"/>
    <property type="match status" value="1"/>
</dbReference>
<comment type="caution">
    <text evidence="6">The sequence shown here is derived from an EMBL/GenBank/DDBJ whole genome shotgun (WGS) entry which is preliminary data.</text>
</comment>
<keyword evidence="1" id="KW-0805">Transcription regulation</keyword>
<dbReference type="PROSITE" id="PS51077">
    <property type="entry name" value="HTH_ICLR"/>
    <property type="match status" value="1"/>
</dbReference>
<dbReference type="PANTHER" id="PTHR30136:SF23">
    <property type="entry name" value="DNA-BINDING TRANSCRIPTIONAL ACTIVATOR MHPR"/>
    <property type="match status" value="1"/>
</dbReference>
<feature type="domain" description="HTH iclR-type" evidence="4">
    <location>
        <begin position="54"/>
        <end position="117"/>
    </location>
</feature>
<dbReference type="SUPFAM" id="SSF46785">
    <property type="entry name" value="Winged helix' DNA-binding domain"/>
    <property type="match status" value="1"/>
</dbReference>
<dbReference type="InterPro" id="IPR036388">
    <property type="entry name" value="WH-like_DNA-bd_sf"/>
</dbReference>